<evidence type="ECO:0000256" key="8">
    <source>
        <dbReference type="ARBA" id="ARBA00022741"/>
    </source>
</evidence>
<dbReference type="Pfam" id="PF01627">
    <property type="entry name" value="Hpt"/>
    <property type="match status" value="1"/>
</dbReference>
<gene>
    <name evidence="24" type="ORF">MAIT1_00308</name>
</gene>
<dbReference type="PROSITE" id="PS50109">
    <property type="entry name" value="HIS_KIN"/>
    <property type="match status" value="1"/>
</dbReference>
<feature type="modified residue" description="4-aspartylphosphate" evidence="17">
    <location>
        <position position="688"/>
    </location>
</feature>
<evidence type="ECO:0000256" key="11">
    <source>
        <dbReference type="ARBA" id="ARBA00022989"/>
    </source>
</evidence>
<comment type="caution">
    <text evidence="24">The sequence shown here is derived from an EMBL/GenBank/DDBJ whole genome shotgun (WGS) entry which is preliminary data.</text>
</comment>
<dbReference type="CDD" id="cd16922">
    <property type="entry name" value="HATPase_EvgS-ArcB-TorS-like"/>
    <property type="match status" value="1"/>
</dbReference>
<feature type="modified residue" description="4-aspartylphosphate" evidence="17">
    <location>
        <position position="542"/>
    </location>
</feature>
<dbReference type="EMBL" id="LVJN01000015">
    <property type="protein sequence ID" value="OSM06821.1"/>
    <property type="molecule type" value="Genomic_DNA"/>
</dbReference>
<feature type="coiled-coil region" evidence="18">
    <location>
        <begin position="214"/>
        <end position="241"/>
    </location>
</feature>
<feature type="domain" description="Histidine kinase" evidence="20">
    <location>
        <begin position="248"/>
        <end position="469"/>
    </location>
</feature>
<dbReference type="PROSITE" id="PS50110">
    <property type="entry name" value="RESPONSE_REGULATORY"/>
    <property type="match status" value="2"/>
</dbReference>
<evidence type="ECO:0000256" key="17">
    <source>
        <dbReference type="PROSITE-ProRule" id="PRU00169"/>
    </source>
</evidence>
<dbReference type="GO" id="GO:0005524">
    <property type="term" value="F:ATP binding"/>
    <property type="evidence" value="ECO:0007669"/>
    <property type="project" value="UniProtKB-KW"/>
</dbReference>
<dbReference type="Pfam" id="PF00512">
    <property type="entry name" value="HisKA"/>
    <property type="match status" value="1"/>
</dbReference>
<dbReference type="OrthoDB" id="9810730at2"/>
<evidence type="ECO:0000256" key="5">
    <source>
        <dbReference type="ARBA" id="ARBA00022553"/>
    </source>
</evidence>
<evidence type="ECO:0000256" key="19">
    <source>
        <dbReference type="SAM" id="Phobius"/>
    </source>
</evidence>
<evidence type="ECO:0000256" key="14">
    <source>
        <dbReference type="ARBA" id="ARBA00064003"/>
    </source>
</evidence>
<evidence type="ECO:0000259" key="23">
    <source>
        <dbReference type="PROSITE" id="PS50894"/>
    </source>
</evidence>
<dbReference type="Pfam" id="PF02518">
    <property type="entry name" value="HATPase_c"/>
    <property type="match status" value="1"/>
</dbReference>
<feature type="transmembrane region" description="Helical" evidence="19">
    <location>
        <begin position="152"/>
        <end position="172"/>
    </location>
</feature>
<dbReference type="SUPFAM" id="SSF55874">
    <property type="entry name" value="ATPase domain of HSP90 chaperone/DNA topoisomerase II/histidine kinase"/>
    <property type="match status" value="1"/>
</dbReference>
<keyword evidence="25" id="KW-1185">Reference proteome</keyword>
<dbReference type="SMART" id="SM00304">
    <property type="entry name" value="HAMP"/>
    <property type="match status" value="1"/>
</dbReference>
<keyword evidence="5 17" id="KW-0597">Phosphoprotein</keyword>
<dbReference type="InterPro" id="IPR003661">
    <property type="entry name" value="HisK_dim/P_dom"/>
</dbReference>
<dbReference type="STRING" id="1434232.MAIT1_00308"/>
<dbReference type="PANTHER" id="PTHR45339">
    <property type="entry name" value="HYBRID SIGNAL TRANSDUCTION HISTIDINE KINASE J"/>
    <property type="match status" value="1"/>
</dbReference>
<dbReference type="Gene3D" id="1.20.120.160">
    <property type="entry name" value="HPT domain"/>
    <property type="match status" value="1"/>
</dbReference>
<dbReference type="GO" id="GO:0000155">
    <property type="term" value="F:phosphorelay sensor kinase activity"/>
    <property type="evidence" value="ECO:0007669"/>
    <property type="project" value="InterPro"/>
</dbReference>
<evidence type="ECO:0000256" key="15">
    <source>
        <dbReference type="ARBA" id="ARBA00068150"/>
    </source>
</evidence>
<evidence type="ECO:0000256" key="7">
    <source>
        <dbReference type="ARBA" id="ARBA00022692"/>
    </source>
</evidence>
<dbReference type="InterPro" id="IPR036097">
    <property type="entry name" value="HisK_dim/P_sf"/>
</dbReference>
<keyword evidence="10" id="KW-0067">ATP-binding</keyword>
<keyword evidence="7 19" id="KW-0812">Transmembrane</keyword>
<feature type="domain" description="HAMP" evidence="22">
    <location>
        <begin position="174"/>
        <end position="226"/>
    </location>
</feature>
<evidence type="ECO:0000256" key="9">
    <source>
        <dbReference type="ARBA" id="ARBA00022777"/>
    </source>
</evidence>
<sequence length="973" mass="105696">MRLSHRLIRANALGAKLTVLGIFMLIGLLLALFVGWSPIAHERAAQRQRDQLAQSLAVAADATASYLAQDQLAAIHEMYDELLSANAIWRGLLLLDAQGRRIYPVFLPEGQDQENWERLERSISVRGNVLGRLTLFADFTALYADISAETQQLALLIACGGAVFVLMVILALRRWVARPLARLGVAAEKLSGGDFDAALPRPESFEVSQLVGAFESMREQLRTQQEALVAAKEQAERASSAKSEFLANMSHEIRTPINAIMGMTFLALRADLTPKQREYVTKAHRSAEILLGIINDILDFSKIEAGKLELESIPFSIEQTLSSVADMIGFSAESKELELLFQVDSGLPAQVVGDPLRLTQILANLGANAVKFTERGEITVSAELIEQSDETVVVRFCVRDTGIGIPADKHVALFQSFTQADGTTTRRYGGTGLGLAICSSLTQLMGGRIWIESEPGQGSAFFFTARFGVEPGAAKPDARLMRMFRDKRALVVDDNAAARETLQGMLSDFGLRVAVAESGSEAARLALEASIENDPFHVALLDWRMPHEDGVETARAIANNPAMSSAPKMIMVTAFGREEAAQAVQDAPIERVLSKPLTPSVLFEGVAAALDPAERYLVTDASGFDLEPPPTNIRGLRVLLAEDNALNQELAVSLLEQAEVIVEVVNNGQEAVDKLQADPEAIDLVLMDLQMPVLDGFQAATAIRSMEGVCDLPILALTANALSSDRERVLAAGMNAHIAKPIMPERLYAALARFAPNREVAAVAVESHAAPTSADLLTQLPDPIAGVDLDAALRGCMGNAALYWRLLQRYVSDHASEVGRVAQLAEAGELAAAKRKAHSMKSVFGNLGHKELQAICAELEKGLSSESTWETAQPLLARAEALNAAFVDALRAQLSARAAAAAQSGEALEEEAEEARLLRALADALRRRNPRLSHHVTEQLMRMPLSEERKQSLERAREHLLHYRFVEALEQLN</sequence>
<dbReference type="PRINTS" id="PR00344">
    <property type="entry name" value="BCTRLSENSOR"/>
</dbReference>
<dbReference type="EC" id="2.7.13.3" evidence="3"/>
<comment type="subcellular location">
    <subcellularLocation>
        <location evidence="2">Cell membrane</location>
        <topology evidence="2">Multi-pass membrane protein</topology>
    </subcellularLocation>
</comment>
<evidence type="ECO:0000256" key="3">
    <source>
        <dbReference type="ARBA" id="ARBA00012438"/>
    </source>
</evidence>
<evidence type="ECO:0000313" key="25">
    <source>
        <dbReference type="Proteomes" id="UP000194003"/>
    </source>
</evidence>
<dbReference type="Pfam" id="PF00672">
    <property type="entry name" value="HAMP"/>
    <property type="match status" value="1"/>
</dbReference>
<keyword evidence="11 19" id="KW-1133">Transmembrane helix</keyword>
<dbReference type="InterPro" id="IPR036641">
    <property type="entry name" value="HPT_dom_sf"/>
</dbReference>
<feature type="coiled-coil region" evidence="18">
    <location>
        <begin position="891"/>
        <end position="928"/>
    </location>
</feature>
<dbReference type="InterPro" id="IPR036890">
    <property type="entry name" value="HATPase_C_sf"/>
</dbReference>
<dbReference type="SMART" id="SM00388">
    <property type="entry name" value="HisKA"/>
    <property type="match status" value="1"/>
</dbReference>
<dbReference type="InterPro" id="IPR005467">
    <property type="entry name" value="His_kinase_dom"/>
</dbReference>
<feature type="transmembrane region" description="Helical" evidence="19">
    <location>
        <begin position="20"/>
        <end position="39"/>
    </location>
</feature>
<dbReference type="InterPro" id="IPR008207">
    <property type="entry name" value="Sig_transdc_His_kin_Hpt_dom"/>
</dbReference>
<evidence type="ECO:0000256" key="18">
    <source>
        <dbReference type="SAM" id="Coils"/>
    </source>
</evidence>
<dbReference type="SUPFAM" id="SSF47384">
    <property type="entry name" value="Homodimeric domain of signal transducing histidine kinase"/>
    <property type="match status" value="1"/>
</dbReference>
<dbReference type="InterPro" id="IPR003594">
    <property type="entry name" value="HATPase_dom"/>
</dbReference>
<dbReference type="SUPFAM" id="SSF158472">
    <property type="entry name" value="HAMP domain-like"/>
    <property type="match status" value="1"/>
</dbReference>
<dbReference type="Gene3D" id="1.10.287.130">
    <property type="match status" value="1"/>
</dbReference>
<dbReference type="CDD" id="cd00082">
    <property type="entry name" value="HisKA"/>
    <property type="match status" value="1"/>
</dbReference>
<dbReference type="Gene3D" id="3.30.565.10">
    <property type="entry name" value="Histidine kinase-like ATPase, C-terminal domain"/>
    <property type="match status" value="1"/>
</dbReference>
<accession>A0A1Y2K7V4</accession>
<evidence type="ECO:0000259" key="21">
    <source>
        <dbReference type="PROSITE" id="PS50110"/>
    </source>
</evidence>
<protein>
    <recommendedName>
        <fullName evidence="15">Sensory/regulatory protein RpfC</fullName>
        <ecNumber evidence="3">2.7.13.3</ecNumber>
    </recommendedName>
</protein>
<dbReference type="RefSeq" id="WP_085440549.1">
    <property type="nucleotide sequence ID" value="NZ_LVJN01000015.1"/>
</dbReference>
<keyword evidence="9" id="KW-0418">Kinase</keyword>
<evidence type="ECO:0000259" key="20">
    <source>
        <dbReference type="PROSITE" id="PS50109"/>
    </source>
</evidence>
<dbReference type="PANTHER" id="PTHR45339:SF1">
    <property type="entry name" value="HYBRID SIGNAL TRANSDUCTION HISTIDINE KINASE J"/>
    <property type="match status" value="1"/>
</dbReference>
<evidence type="ECO:0000256" key="4">
    <source>
        <dbReference type="ARBA" id="ARBA00022475"/>
    </source>
</evidence>
<feature type="domain" description="Response regulatory" evidence="21">
    <location>
        <begin position="488"/>
        <end position="610"/>
    </location>
</feature>
<evidence type="ECO:0000259" key="22">
    <source>
        <dbReference type="PROSITE" id="PS50885"/>
    </source>
</evidence>
<evidence type="ECO:0000256" key="16">
    <source>
        <dbReference type="PROSITE-ProRule" id="PRU00110"/>
    </source>
</evidence>
<keyword evidence="18" id="KW-0175">Coiled coil</keyword>
<organism evidence="24 25">
    <name type="scientific">Magnetofaba australis IT-1</name>
    <dbReference type="NCBI Taxonomy" id="1434232"/>
    <lineage>
        <taxon>Bacteria</taxon>
        <taxon>Pseudomonadati</taxon>
        <taxon>Pseudomonadota</taxon>
        <taxon>Magnetococcia</taxon>
        <taxon>Magnetococcales</taxon>
        <taxon>Magnetococcaceae</taxon>
        <taxon>Magnetofaba</taxon>
    </lineage>
</organism>
<dbReference type="Pfam" id="PF00072">
    <property type="entry name" value="Response_reg"/>
    <property type="match status" value="2"/>
</dbReference>
<dbReference type="CDD" id="cd17546">
    <property type="entry name" value="REC_hyHK_CKI1_RcsC-like"/>
    <property type="match status" value="2"/>
</dbReference>
<dbReference type="SUPFAM" id="SSF47226">
    <property type="entry name" value="Histidine-containing phosphotransfer domain, HPT domain"/>
    <property type="match status" value="1"/>
</dbReference>
<keyword evidence="8" id="KW-0547">Nucleotide-binding</keyword>
<comment type="subunit">
    <text evidence="14">At low DSF concentrations, interacts with RpfF.</text>
</comment>
<comment type="catalytic activity">
    <reaction evidence="1">
        <text>ATP + protein L-histidine = ADP + protein N-phospho-L-histidine.</text>
        <dbReference type="EC" id="2.7.13.3"/>
    </reaction>
</comment>
<reference evidence="24 25" key="1">
    <citation type="journal article" date="2016" name="BMC Genomics">
        <title>Combined genomic and structural analyses of a cultured magnetotactic bacterium reveals its niche adaptation to a dynamic environment.</title>
        <authorList>
            <person name="Araujo A.C."/>
            <person name="Morillo V."/>
            <person name="Cypriano J."/>
            <person name="Teixeira L.C."/>
            <person name="Leao P."/>
            <person name="Lyra S."/>
            <person name="Almeida L.G."/>
            <person name="Bazylinski D.A."/>
            <person name="Vasconcellos A.T."/>
            <person name="Abreu F."/>
            <person name="Lins U."/>
        </authorList>
    </citation>
    <scope>NUCLEOTIDE SEQUENCE [LARGE SCALE GENOMIC DNA]</scope>
    <source>
        <strain evidence="24 25">IT-1</strain>
    </source>
</reference>
<dbReference type="GO" id="GO:0005886">
    <property type="term" value="C:plasma membrane"/>
    <property type="evidence" value="ECO:0007669"/>
    <property type="project" value="UniProtKB-SubCell"/>
</dbReference>
<keyword evidence="12" id="KW-0902">Two-component regulatory system</keyword>
<dbReference type="FunFam" id="3.30.565.10:FF:000010">
    <property type="entry name" value="Sensor histidine kinase RcsC"/>
    <property type="match status" value="1"/>
</dbReference>
<evidence type="ECO:0000256" key="6">
    <source>
        <dbReference type="ARBA" id="ARBA00022679"/>
    </source>
</evidence>
<evidence type="ECO:0000256" key="10">
    <source>
        <dbReference type="ARBA" id="ARBA00022840"/>
    </source>
</evidence>
<feature type="domain" description="Response regulatory" evidence="21">
    <location>
        <begin position="637"/>
        <end position="755"/>
    </location>
</feature>
<proteinExistence type="predicted"/>
<dbReference type="AlphaFoldDB" id="A0A1Y2K7V4"/>
<dbReference type="Gene3D" id="6.10.340.10">
    <property type="match status" value="1"/>
</dbReference>
<evidence type="ECO:0000256" key="2">
    <source>
        <dbReference type="ARBA" id="ARBA00004651"/>
    </source>
</evidence>
<dbReference type="PROSITE" id="PS50894">
    <property type="entry name" value="HPT"/>
    <property type="match status" value="1"/>
</dbReference>
<evidence type="ECO:0000256" key="13">
    <source>
        <dbReference type="ARBA" id="ARBA00023136"/>
    </source>
</evidence>
<dbReference type="Gene3D" id="3.40.50.2300">
    <property type="match status" value="2"/>
</dbReference>
<dbReference type="InterPro" id="IPR004358">
    <property type="entry name" value="Sig_transdc_His_kin-like_C"/>
</dbReference>
<evidence type="ECO:0000313" key="24">
    <source>
        <dbReference type="EMBL" id="OSM06821.1"/>
    </source>
</evidence>
<dbReference type="CDD" id="cd06225">
    <property type="entry name" value="HAMP"/>
    <property type="match status" value="1"/>
</dbReference>
<name>A0A1Y2K7V4_9PROT</name>
<evidence type="ECO:0000256" key="1">
    <source>
        <dbReference type="ARBA" id="ARBA00000085"/>
    </source>
</evidence>
<dbReference type="InterPro" id="IPR003660">
    <property type="entry name" value="HAMP_dom"/>
</dbReference>
<keyword evidence="13 19" id="KW-0472">Membrane</keyword>
<dbReference type="SMART" id="SM00448">
    <property type="entry name" value="REC"/>
    <property type="match status" value="2"/>
</dbReference>
<dbReference type="FunFam" id="1.10.287.130:FF:000002">
    <property type="entry name" value="Two-component osmosensing histidine kinase"/>
    <property type="match status" value="1"/>
</dbReference>
<keyword evidence="4" id="KW-1003">Cell membrane</keyword>
<evidence type="ECO:0000256" key="12">
    <source>
        <dbReference type="ARBA" id="ARBA00023012"/>
    </source>
</evidence>
<dbReference type="Proteomes" id="UP000194003">
    <property type="component" value="Unassembled WGS sequence"/>
</dbReference>
<keyword evidence="6" id="KW-0808">Transferase</keyword>
<dbReference type="SMART" id="SM00387">
    <property type="entry name" value="HATPase_c"/>
    <property type="match status" value="1"/>
</dbReference>
<dbReference type="InterPro" id="IPR001789">
    <property type="entry name" value="Sig_transdc_resp-reg_receiver"/>
</dbReference>
<dbReference type="InterPro" id="IPR011006">
    <property type="entry name" value="CheY-like_superfamily"/>
</dbReference>
<dbReference type="PROSITE" id="PS50885">
    <property type="entry name" value="HAMP"/>
    <property type="match status" value="1"/>
</dbReference>
<feature type="domain" description="HPt" evidence="23">
    <location>
        <begin position="799"/>
        <end position="897"/>
    </location>
</feature>
<dbReference type="SUPFAM" id="SSF52172">
    <property type="entry name" value="CheY-like"/>
    <property type="match status" value="2"/>
</dbReference>
<feature type="modified residue" description="Phosphohistidine" evidence="16">
    <location>
        <position position="838"/>
    </location>
</feature>